<feature type="domain" description="Protein YjdM C-terminal" evidence="1">
    <location>
        <begin position="110"/>
        <end position="176"/>
    </location>
</feature>
<keyword evidence="3" id="KW-1185">Reference proteome</keyword>
<dbReference type="OrthoDB" id="9810131at2"/>
<dbReference type="EMBL" id="SMZO01000001">
    <property type="protein sequence ID" value="TDL91346.1"/>
    <property type="molecule type" value="Genomic_DNA"/>
</dbReference>
<dbReference type="InterPro" id="IPR013988">
    <property type="entry name" value="YjdM_C"/>
</dbReference>
<protein>
    <recommendedName>
        <fullName evidence="1">Protein YjdM C-terminal domain-containing protein</fullName>
    </recommendedName>
</protein>
<reference evidence="2 3" key="1">
    <citation type="submission" date="2019-03" db="EMBL/GenBank/DDBJ databases">
        <title>Rhodobacteraceae bacterium SM1902, a new member of the family Rhodobacteraceae isolated from Yantai.</title>
        <authorList>
            <person name="Sun Y."/>
        </authorList>
    </citation>
    <scope>NUCLEOTIDE SEQUENCE [LARGE SCALE GENOMIC DNA]</scope>
    <source>
        <strain evidence="2 3">SM1902</strain>
    </source>
</reference>
<name>A0A4R6B5K0_9RHOB</name>
<dbReference type="Gene3D" id="2.30.30.40">
    <property type="entry name" value="SH3 Domains"/>
    <property type="match status" value="1"/>
</dbReference>
<evidence type="ECO:0000313" key="3">
    <source>
        <dbReference type="Proteomes" id="UP000294562"/>
    </source>
</evidence>
<evidence type="ECO:0000313" key="2">
    <source>
        <dbReference type="EMBL" id="TDL91346.1"/>
    </source>
</evidence>
<dbReference type="Pfam" id="PF03831">
    <property type="entry name" value="YjdM"/>
    <property type="match status" value="1"/>
</dbReference>
<comment type="caution">
    <text evidence="2">The sequence shown here is derived from an EMBL/GenBank/DDBJ whole genome shotgun (WGS) entry which is preliminary data.</text>
</comment>
<dbReference type="SUPFAM" id="SSF82057">
    <property type="entry name" value="Prokaryotic SH3-related domain"/>
    <property type="match status" value="1"/>
</dbReference>
<accession>A0A4R6B5K0</accession>
<organism evidence="2 3">
    <name type="scientific">Meridianimarinicoccus aquatilis</name>
    <dbReference type="NCBI Taxonomy" id="2552766"/>
    <lineage>
        <taxon>Bacteria</taxon>
        <taxon>Pseudomonadati</taxon>
        <taxon>Pseudomonadota</taxon>
        <taxon>Alphaproteobacteria</taxon>
        <taxon>Rhodobacterales</taxon>
        <taxon>Paracoccaceae</taxon>
        <taxon>Meridianimarinicoccus</taxon>
    </lineage>
</organism>
<proteinExistence type="predicted"/>
<evidence type="ECO:0000259" key="1">
    <source>
        <dbReference type="Pfam" id="PF03831"/>
    </source>
</evidence>
<dbReference type="RefSeq" id="WP_133340850.1">
    <property type="nucleotide sequence ID" value="NZ_SMZO01000001.1"/>
</dbReference>
<dbReference type="Proteomes" id="UP000294562">
    <property type="component" value="Unassembled WGS sequence"/>
</dbReference>
<gene>
    <name evidence="2" type="ORF">E2L05_00035</name>
</gene>
<sequence length="178" mass="19040">MTSLSPTCDLCGAADDLAPLPVTPRDTLVTLCPVCTTGAAGDIQDKPHWRCLGDAIWSERSEVQVVAWRLLTALDDTIWARDILETVYLAPETEAWAQDGLSFDAPDVTHKDSNGVVLAQGDTVTLIKDLNVKGAGFTAKRGTAVRGISLVPDNAAQIEGRVNGQHIVILCEFVKKSA</sequence>
<dbReference type="AlphaFoldDB" id="A0A4R6B5K0"/>